<evidence type="ECO:0000256" key="1">
    <source>
        <dbReference type="SAM" id="MobiDB-lite"/>
    </source>
</evidence>
<reference evidence="2" key="1">
    <citation type="submission" date="2021-03" db="EMBL/GenBank/DDBJ databases">
        <title>Whole genome shotgun sequence of Actinoplanes consettensis NBRC 14913.</title>
        <authorList>
            <person name="Komaki H."/>
            <person name="Tamura T."/>
        </authorList>
    </citation>
    <scope>NUCLEOTIDE SEQUENCE</scope>
    <source>
        <strain evidence="2">NBRC 14913</strain>
    </source>
</reference>
<organism evidence="2 3">
    <name type="scientific">Winogradskya consettensis</name>
    <dbReference type="NCBI Taxonomy" id="113560"/>
    <lineage>
        <taxon>Bacteria</taxon>
        <taxon>Bacillati</taxon>
        <taxon>Actinomycetota</taxon>
        <taxon>Actinomycetes</taxon>
        <taxon>Micromonosporales</taxon>
        <taxon>Micromonosporaceae</taxon>
        <taxon>Winogradskya</taxon>
    </lineage>
</organism>
<dbReference type="RefSeq" id="WP_213001308.1">
    <property type="nucleotide sequence ID" value="NZ_BAAATW010000023.1"/>
</dbReference>
<feature type="region of interest" description="Disordered" evidence="1">
    <location>
        <begin position="87"/>
        <end position="111"/>
    </location>
</feature>
<proteinExistence type="predicted"/>
<protein>
    <submittedName>
        <fullName evidence="2">Uncharacterized protein</fullName>
    </submittedName>
</protein>
<gene>
    <name evidence="2" type="ORF">Aco04nite_68250</name>
</gene>
<dbReference type="AlphaFoldDB" id="A0A919SYY5"/>
<evidence type="ECO:0000313" key="3">
    <source>
        <dbReference type="Proteomes" id="UP000680865"/>
    </source>
</evidence>
<evidence type="ECO:0000313" key="2">
    <source>
        <dbReference type="EMBL" id="GIM79971.1"/>
    </source>
</evidence>
<accession>A0A919SYY5</accession>
<dbReference type="EMBL" id="BOQP01000040">
    <property type="protein sequence ID" value="GIM79971.1"/>
    <property type="molecule type" value="Genomic_DNA"/>
</dbReference>
<keyword evidence="3" id="KW-1185">Reference proteome</keyword>
<comment type="caution">
    <text evidence="2">The sequence shown here is derived from an EMBL/GenBank/DDBJ whole genome shotgun (WGS) entry which is preliminary data.</text>
</comment>
<name>A0A919SYY5_9ACTN</name>
<dbReference type="Proteomes" id="UP000680865">
    <property type="component" value="Unassembled WGS sequence"/>
</dbReference>
<feature type="compositionally biased region" description="Low complexity" evidence="1">
    <location>
        <begin position="99"/>
        <end position="111"/>
    </location>
</feature>
<sequence>MTTFPCAGDDEARDFCDEVADEMVRAFGISRAEAVARVNRQWSEPATPGDDVPRVLIVGDSLIYHDEPTDWATGIYYGYQGRWWDPATERKPLPPPEQQPAVPVNPRILDA</sequence>